<dbReference type="InterPro" id="IPR000515">
    <property type="entry name" value="MetI-like"/>
</dbReference>
<evidence type="ECO:0000256" key="7">
    <source>
        <dbReference type="RuleBase" id="RU363032"/>
    </source>
</evidence>
<keyword evidence="6 7" id="KW-0472">Membrane</keyword>
<evidence type="ECO:0000256" key="4">
    <source>
        <dbReference type="ARBA" id="ARBA00022692"/>
    </source>
</evidence>
<feature type="transmembrane region" description="Helical" evidence="7">
    <location>
        <begin position="269"/>
        <end position="289"/>
    </location>
</feature>
<dbReference type="SUPFAM" id="SSF161098">
    <property type="entry name" value="MetI-like"/>
    <property type="match status" value="1"/>
</dbReference>
<evidence type="ECO:0000259" key="8">
    <source>
        <dbReference type="PROSITE" id="PS50928"/>
    </source>
</evidence>
<evidence type="ECO:0000256" key="6">
    <source>
        <dbReference type="ARBA" id="ARBA00023136"/>
    </source>
</evidence>
<keyword evidence="3" id="KW-1003">Cell membrane</keyword>
<evidence type="ECO:0000256" key="5">
    <source>
        <dbReference type="ARBA" id="ARBA00022989"/>
    </source>
</evidence>
<feature type="transmembrane region" description="Helical" evidence="7">
    <location>
        <begin position="80"/>
        <end position="99"/>
    </location>
</feature>
<keyword evidence="5 7" id="KW-1133">Transmembrane helix</keyword>
<feature type="transmembrane region" description="Helical" evidence="7">
    <location>
        <begin position="160"/>
        <end position="185"/>
    </location>
</feature>
<gene>
    <name evidence="9" type="ORF">C7380_107113</name>
</gene>
<feature type="transmembrane region" description="Helical" evidence="7">
    <location>
        <begin position="111"/>
        <end position="131"/>
    </location>
</feature>
<keyword evidence="10" id="KW-1185">Reference proteome</keyword>
<dbReference type="InterPro" id="IPR035906">
    <property type="entry name" value="MetI-like_sf"/>
</dbReference>
<dbReference type="AlphaFoldDB" id="A0AA45C752"/>
<dbReference type="GO" id="GO:0005886">
    <property type="term" value="C:plasma membrane"/>
    <property type="evidence" value="ECO:0007669"/>
    <property type="project" value="UniProtKB-SubCell"/>
</dbReference>
<accession>A0AA45C752</accession>
<evidence type="ECO:0000256" key="1">
    <source>
        <dbReference type="ARBA" id="ARBA00004651"/>
    </source>
</evidence>
<feature type="transmembrane region" description="Helical" evidence="7">
    <location>
        <begin position="12"/>
        <end position="37"/>
    </location>
</feature>
<evidence type="ECO:0000313" key="10">
    <source>
        <dbReference type="Proteomes" id="UP000245921"/>
    </source>
</evidence>
<dbReference type="PROSITE" id="PS50928">
    <property type="entry name" value="ABC_TM1"/>
    <property type="match status" value="1"/>
</dbReference>
<comment type="subcellular location">
    <subcellularLocation>
        <location evidence="1 7">Cell membrane</location>
        <topology evidence="1 7">Multi-pass membrane protein</topology>
    </subcellularLocation>
</comment>
<evidence type="ECO:0000313" key="9">
    <source>
        <dbReference type="EMBL" id="PWJ95158.1"/>
    </source>
</evidence>
<keyword evidence="2 7" id="KW-0813">Transport</keyword>
<dbReference type="CDD" id="cd06261">
    <property type="entry name" value="TM_PBP2"/>
    <property type="match status" value="1"/>
</dbReference>
<name>A0AA45C752_9BACT</name>
<comment type="caution">
    <text evidence="9">The sequence shown here is derived from an EMBL/GenBank/DDBJ whole genome shotgun (WGS) entry which is preliminary data.</text>
</comment>
<organism evidence="9 10">
    <name type="scientific">Oceanotoga teriensis</name>
    <dbReference type="NCBI Taxonomy" id="515440"/>
    <lineage>
        <taxon>Bacteria</taxon>
        <taxon>Thermotogati</taxon>
        <taxon>Thermotogota</taxon>
        <taxon>Thermotogae</taxon>
        <taxon>Petrotogales</taxon>
        <taxon>Petrotogaceae</taxon>
        <taxon>Oceanotoga</taxon>
    </lineage>
</organism>
<dbReference type="Proteomes" id="UP000245921">
    <property type="component" value="Unassembled WGS sequence"/>
</dbReference>
<dbReference type="PANTHER" id="PTHR30193:SF37">
    <property type="entry name" value="INNER MEMBRANE ABC TRANSPORTER PERMEASE PROTEIN YCJO"/>
    <property type="match status" value="1"/>
</dbReference>
<dbReference type="InterPro" id="IPR051393">
    <property type="entry name" value="ABC_transporter_permease"/>
</dbReference>
<dbReference type="Pfam" id="PF00528">
    <property type="entry name" value="BPD_transp_1"/>
    <property type="match status" value="1"/>
</dbReference>
<dbReference type="EMBL" id="QGGI01000007">
    <property type="protein sequence ID" value="PWJ95158.1"/>
    <property type="molecule type" value="Genomic_DNA"/>
</dbReference>
<dbReference type="PANTHER" id="PTHR30193">
    <property type="entry name" value="ABC TRANSPORTER PERMEASE PROTEIN"/>
    <property type="match status" value="1"/>
</dbReference>
<evidence type="ECO:0000256" key="2">
    <source>
        <dbReference type="ARBA" id="ARBA00022448"/>
    </source>
</evidence>
<dbReference type="Gene3D" id="1.10.3720.10">
    <property type="entry name" value="MetI-like"/>
    <property type="match status" value="1"/>
</dbReference>
<protein>
    <submittedName>
        <fullName evidence="9">Carbohydrate ABC transporter membrane protein 1 (CUT1 family)</fullName>
    </submittedName>
</protein>
<dbReference type="GO" id="GO:0055085">
    <property type="term" value="P:transmembrane transport"/>
    <property type="evidence" value="ECO:0007669"/>
    <property type="project" value="InterPro"/>
</dbReference>
<proteinExistence type="inferred from homology"/>
<feature type="transmembrane region" description="Helical" evidence="7">
    <location>
        <begin position="206"/>
        <end position="231"/>
    </location>
</feature>
<sequence length="298" mass="34441">MGMKKGSLERKYTITAYTFLFVPIIFFLVVRFLPMIFSLAMSFTDWNLLSKDINFIGFENFAKIFSDEVFLKSLWNTIKYVIFGVPLVIFLSLIIAVMLNRIRKFQWLFRLLYVMPYITPLVAVSWVWRWFYQPPPMGVFNSILLNLNLSTQQFLGSTEQALFCIVITTVWVQLGYCIVIFLAGLQTIPLEYIEAARIDGASRRQITWKIVVPLLKPITLFLVVMQSISFLRIFTQVYNMSVQGSGGPLNSTKPLVLYIYEKAFVNFDMGLASSASLILFALIMFITFIQMKFLNEKS</sequence>
<reference evidence="9 10" key="1">
    <citation type="submission" date="2018-05" db="EMBL/GenBank/DDBJ databases">
        <title>Genomic Encyclopedia of Type Strains, Phase IV (KMG-IV): sequencing the most valuable type-strain genomes for metagenomic binning, comparative biology and taxonomic classification.</title>
        <authorList>
            <person name="Goeker M."/>
        </authorList>
    </citation>
    <scope>NUCLEOTIDE SEQUENCE [LARGE SCALE GENOMIC DNA]</scope>
    <source>
        <strain evidence="9 10">DSM 24906</strain>
    </source>
</reference>
<comment type="similarity">
    <text evidence="7">Belongs to the binding-protein-dependent transport system permease family.</text>
</comment>
<feature type="domain" description="ABC transmembrane type-1" evidence="8">
    <location>
        <begin position="74"/>
        <end position="290"/>
    </location>
</feature>
<keyword evidence="4 7" id="KW-0812">Transmembrane</keyword>
<evidence type="ECO:0000256" key="3">
    <source>
        <dbReference type="ARBA" id="ARBA00022475"/>
    </source>
</evidence>